<proteinExistence type="predicted"/>
<comment type="caution">
    <text evidence="2">The sequence shown here is derived from an EMBL/GenBank/DDBJ whole genome shotgun (WGS) entry which is preliminary data.</text>
</comment>
<dbReference type="Pfam" id="PF13432">
    <property type="entry name" value="TPR_16"/>
    <property type="match status" value="1"/>
</dbReference>
<dbReference type="Gene3D" id="3.40.50.300">
    <property type="entry name" value="P-loop containing nucleotide triphosphate hydrolases"/>
    <property type="match status" value="1"/>
</dbReference>
<dbReference type="InterPro" id="IPR011990">
    <property type="entry name" value="TPR-like_helical_dom_sf"/>
</dbReference>
<dbReference type="Gene3D" id="1.25.40.10">
    <property type="entry name" value="Tetratricopeptide repeat domain"/>
    <property type="match status" value="2"/>
</dbReference>
<protein>
    <submittedName>
        <fullName evidence="2">Tetratricopeptide repeat protein</fullName>
    </submittedName>
</protein>
<evidence type="ECO:0000313" key="2">
    <source>
        <dbReference type="EMBL" id="RPE80952.1"/>
    </source>
</evidence>
<dbReference type="AlphaFoldDB" id="A0A3N4VD63"/>
<dbReference type="PANTHER" id="PTHR12788:SF10">
    <property type="entry name" value="PROTEIN-TYROSINE SULFOTRANSFERASE"/>
    <property type="match status" value="1"/>
</dbReference>
<evidence type="ECO:0000256" key="1">
    <source>
        <dbReference type="ARBA" id="ARBA00022679"/>
    </source>
</evidence>
<dbReference type="InterPro" id="IPR026634">
    <property type="entry name" value="TPST-like"/>
</dbReference>
<dbReference type="Pfam" id="PF13469">
    <property type="entry name" value="Sulfotransfer_3"/>
    <property type="match status" value="1"/>
</dbReference>
<dbReference type="EMBL" id="RKQN01000001">
    <property type="protein sequence ID" value="RPE80952.1"/>
    <property type="molecule type" value="Genomic_DNA"/>
</dbReference>
<evidence type="ECO:0000313" key="3">
    <source>
        <dbReference type="Proteomes" id="UP000269708"/>
    </source>
</evidence>
<dbReference type="GO" id="GO:0008476">
    <property type="term" value="F:protein-tyrosine sulfotransferase activity"/>
    <property type="evidence" value="ECO:0007669"/>
    <property type="project" value="InterPro"/>
</dbReference>
<dbReference type="SUPFAM" id="SSF52540">
    <property type="entry name" value="P-loop containing nucleoside triphosphate hydrolases"/>
    <property type="match status" value="1"/>
</dbReference>
<gene>
    <name evidence="2" type="ORF">EDC50_0119</name>
</gene>
<dbReference type="PANTHER" id="PTHR12788">
    <property type="entry name" value="PROTEIN-TYROSINE SULFOTRANSFERASE 2"/>
    <property type="match status" value="1"/>
</dbReference>
<name>A0A3N4VD63_9GAMM</name>
<dbReference type="Pfam" id="PF13176">
    <property type="entry name" value="TPR_7"/>
    <property type="match status" value="1"/>
</dbReference>
<organism evidence="2 3">
    <name type="scientific">Vulcaniibacterium tengchongense</name>
    <dbReference type="NCBI Taxonomy" id="1273429"/>
    <lineage>
        <taxon>Bacteria</taxon>
        <taxon>Pseudomonadati</taxon>
        <taxon>Pseudomonadota</taxon>
        <taxon>Gammaproteobacteria</taxon>
        <taxon>Lysobacterales</taxon>
        <taxon>Lysobacteraceae</taxon>
        <taxon>Vulcaniibacterium</taxon>
    </lineage>
</organism>
<reference evidence="2 3" key="1">
    <citation type="submission" date="2018-11" db="EMBL/GenBank/DDBJ databases">
        <title>Genomic Encyclopedia of Type Strains, Phase IV (KMG-IV): sequencing the most valuable type-strain genomes for metagenomic binning, comparative biology and taxonomic classification.</title>
        <authorList>
            <person name="Goeker M."/>
        </authorList>
    </citation>
    <scope>NUCLEOTIDE SEQUENCE [LARGE SCALE GENOMIC DNA]</scope>
    <source>
        <strain evidence="2 3">DSM 25623</strain>
    </source>
</reference>
<dbReference type="Proteomes" id="UP000269708">
    <property type="component" value="Unassembled WGS sequence"/>
</dbReference>
<accession>A0A3N4VD63</accession>
<dbReference type="InterPro" id="IPR019734">
    <property type="entry name" value="TPR_rpt"/>
</dbReference>
<keyword evidence="1" id="KW-0808">Transferase</keyword>
<dbReference type="InterPro" id="IPR027417">
    <property type="entry name" value="P-loop_NTPase"/>
</dbReference>
<dbReference type="SUPFAM" id="SSF48452">
    <property type="entry name" value="TPR-like"/>
    <property type="match status" value="1"/>
</dbReference>
<sequence length="596" mass="65723">MSAGAYSVERALSLLAGGKAAEVEHMAAAVLRGGHDPVWATVLGLSLGAQGRHADAAALFRALAEREPAVPEHRINLGNAYLHLGEPENARASFAAAERSGLDGVEFRLGYGLALLACGAPEQARVHLAAAFRLGPAADTALPYAQCLCELERFDQAARIVAGLRPAALTARQREALAWVYAQTGQDRAACELYQALLEACPDRGDLRVDFALLLERINRLEDAETQLAHPSVLHGRASATRSLACARVARRRQRYEEASAWLEQGLALGPNPALTAVLNFELAKAYEAQRREDRVMRALRTAHAALDEALKSRSIAQADLGWLGERLQQPAPREWRRPFADASPADPVFLVGFPRSGTTLLENVLDSHPGLAALDEWPALETAIEALRPVARLAAAATADVVSARKRYWAEVAQRMPLDPAVRLVDKYPLYLTRLPYIARLFPEAKLVVLLRHPCDCVLSCYMQSFGVNGGAASFSSLERAADTYAAVMAYWNEQRHRVELPAHVLRYEDLVADFDGEIARVLAFLGLAWAEGMGRYRTAKAERGERIRTPSYHQVVEPVHRHASERWRRYRAYFSERTLETLAPFAREYGYTVD</sequence>
<keyword evidence="3" id="KW-1185">Reference proteome</keyword>